<evidence type="ECO:0000256" key="1">
    <source>
        <dbReference type="SAM" id="MobiDB-lite"/>
    </source>
</evidence>
<evidence type="ECO:0000313" key="3">
    <source>
        <dbReference type="Proteomes" id="UP001497480"/>
    </source>
</evidence>
<dbReference type="Proteomes" id="UP001497480">
    <property type="component" value="Unassembled WGS sequence"/>
</dbReference>
<protein>
    <submittedName>
        <fullName evidence="2">Uncharacterized protein</fullName>
    </submittedName>
</protein>
<name>A0AAV1XDC7_LUPLU</name>
<dbReference type="AlphaFoldDB" id="A0AAV1XDC7"/>
<accession>A0AAV1XDC7</accession>
<reference evidence="2 3" key="1">
    <citation type="submission" date="2024-03" db="EMBL/GenBank/DDBJ databases">
        <authorList>
            <person name="Martinez-Hernandez J."/>
        </authorList>
    </citation>
    <scope>NUCLEOTIDE SEQUENCE [LARGE SCALE GENOMIC DNA]</scope>
</reference>
<feature type="region of interest" description="Disordered" evidence="1">
    <location>
        <begin position="44"/>
        <end position="66"/>
    </location>
</feature>
<comment type="caution">
    <text evidence="2">The sequence shown here is derived from an EMBL/GenBank/DDBJ whole genome shotgun (WGS) entry which is preliminary data.</text>
</comment>
<proteinExistence type="predicted"/>
<organism evidence="2 3">
    <name type="scientific">Lupinus luteus</name>
    <name type="common">European yellow lupine</name>
    <dbReference type="NCBI Taxonomy" id="3873"/>
    <lineage>
        <taxon>Eukaryota</taxon>
        <taxon>Viridiplantae</taxon>
        <taxon>Streptophyta</taxon>
        <taxon>Embryophyta</taxon>
        <taxon>Tracheophyta</taxon>
        <taxon>Spermatophyta</taxon>
        <taxon>Magnoliopsida</taxon>
        <taxon>eudicotyledons</taxon>
        <taxon>Gunneridae</taxon>
        <taxon>Pentapetalae</taxon>
        <taxon>rosids</taxon>
        <taxon>fabids</taxon>
        <taxon>Fabales</taxon>
        <taxon>Fabaceae</taxon>
        <taxon>Papilionoideae</taxon>
        <taxon>50 kb inversion clade</taxon>
        <taxon>genistoids sensu lato</taxon>
        <taxon>core genistoids</taxon>
        <taxon>Genisteae</taxon>
        <taxon>Lupinus</taxon>
    </lineage>
</organism>
<dbReference type="EMBL" id="CAXHTB010000014">
    <property type="protein sequence ID" value="CAL0319638.1"/>
    <property type="molecule type" value="Genomic_DNA"/>
</dbReference>
<keyword evidence="3" id="KW-1185">Reference proteome</keyword>
<gene>
    <name evidence="2" type="ORF">LLUT_LOCUS20698</name>
</gene>
<sequence>MMIPHNDAYIDASFTLSPKRPLSPEKQTDLEDCLDALSSSRVVRSSGLGGASCKKAPNRRTSPPPPNYAFELGQFEEEDEVIKLVNIETSVEVVDLVSDSDTVEDQCEGSSLPGMVLSASIDPHFMHTNRPKSNSQD</sequence>
<evidence type="ECO:0000313" key="2">
    <source>
        <dbReference type="EMBL" id="CAL0319638.1"/>
    </source>
</evidence>